<reference evidence="1" key="2">
    <citation type="submission" date="2020-09" db="EMBL/GenBank/DDBJ databases">
        <authorList>
            <person name="Sun Q."/>
            <person name="Ohkuma M."/>
        </authorList>
    </citation>
    <scope>NUCLEOTIDE SEQUENCE</scope>
    <source>
        <strain evidence="1">JCM 14359</strain>
    </source>
</reference>
<dbReference type="OrthoDB" id="170224at2157"/>
<keyword evidence="2" id="KW-1185">Reference proteome</keyword>
<accession>A0A830EBK1</accession>
<dbReference type="Pfam" id="PF19120">
    <property type="entry name" value="DUF5804"/>
    <property type="match status" value="1"/>
</dbReference>
<dbReference type="RefSeq" id="WP_188787150.1">
    <property type="nucleotide sequence ID" value="NZ_BMOC01000011.1"/>
</dbReference>
<comment type="caution">
    <text evidence="1">The sequence shown here is derived from an EMBL/GenBank/DDBJ whole genome shotgun (WGS) entry which is preliminary data.</text>
</comment>
<evidence type="ECO:0000313" key="2">
    <source>
        <dbReference type="Proteomes" id="UP000653099"/>
    </source>
</evidence>
<name>A0A830EBK1_9EURY</name>
<evidence type="ECO:0000313" key="1">
    <source>
        <dbReference type="EMBL" id="GGJ09112.1"/>
    </source>
</evidence>
<sequence length="152" mass="16811">MTRVCLLGAGDTDVQYELLSRETAREALATYKRHAPFENSLAVDTVSLGAAVSLCNDLNWYLVRFVDRALIRDPSVSETEWLTRDLATAIRDGDVDPEATGDRLAVYGVDGDRLVEPMYVTRRPDGTVPDYDLRAVEETVTVRVTGPEFDAG</sequence>
<organism evidence="1 2">
    <name type="scientific">Halobellus salinus</name>
    <dbReference type="NCBI Taxonomy" id="931585"/>
    <lineage>
        <taxon>Archaea</taxon>
        <taxon>Methanobacteriati</taxon>
        <taxon>Methanobacteriota</taxon>
        <taxon>Stenosarchaea group</taxon>
        <taxon>Halobacteria</taxon>
        <taxon>Halobacteriales</taxon>
        <taxon>Haloferacaceae</taxon>
        <taxon>Halobellus</taxon>
    </lineage>
</organism>
<gene>
    <name evidence="1" type="ORF">GCM10008995_18760</name>
</gene>
<dbReference type="InterPro" id="IPR043827">
    <property type="entry name" value="DUF5804"/>
</dbReference>
<dbReference type="AlphaFoldDB" id="A0A830EBK1"/>
<proteinExistence type="predicted"/>
<dbReference type="EMBL" id="BMOC01000011">
    <property type="protein sequence ID" value="GGJ09112.1"/>
    <property type="molecule type" value="Genomic_DNA"/>
</dbReference>
<dbReference type="Proteomes" id="UP000653099">
    <property type="component" value="Unassembled WGS sequence"/>
</dbReference>
<reference evidence="1" key="1">
    <citation type="journal article" date="2014" name="Int. J. Syst. Evol. Microbiol.">
        <title>Complete genome sequence of Corynebacterium casei LMG S-19264T (=DSM 44701T), isolated from a smear-ripened cheese.</title>
        <authorList>
            <consortium name="US DOE Joint Genome Institute (JGI-PGF)"/>
            <person name="Walter F."/>
            <person name="Albersmeier A."/>
            <person name="Kalinowski J."/>
            <person name="Ruckert C."/>
        </authorList>
    </citation>
    <scope>NUCLEOTIDE SEQUENCE</scope>
    <source>
        <strain evidence="1">JCM 14359</strain>
    </source>
</reference>
<protein>
    <submittedName>
        <fullName evidence="1">Uncharacterized protein</fullName>
    </submittedName>
</protein>